<dbReference type="GO" id="GO:0008467">
    <property type="term" value="F:[heparan sulfate]-glucosamine 3-sulfotransferase activity"/>
    <property type="evidence" value="ECO:0007669"/>
    <property type="project" value="TreeGrafter"/>
</dbReference>
<dbReference type="Pfam" id="PF00685">
    <property type="entry name" value="Sulfotransfer_1"/>
    <property type="match status" value="1"/>
</dbReference>
<dbReference type="Proteomes" id="UP000270296">
    <property type="component" value="Unassembled WGS sequence"/>
</dbReference>
<dbReference type="SUPFAM" id="SSF52540">
    <property type="entry name" value="P-loop containing nucleoside triphosphate hydrolases"/>
    <property type="match status" value="1"/>
</dbReference>
<gene>
    <name evidence="6" type="ORF">SBAD_LOCUS7344</name>
</gene>
<protein>
    <submittedName>
        <fullName evidence="8">Sulfotransfer_1 domain-containing protein</fullName>
    </submittedName>
</protein>
<evidence type="ECO:0000256" key="2">
    <source>
        <dbReference type="ARBA" id="ARBA00023180"/>
    </source>
</evidence>
<evidence type="ECO:0000256" key="4">
    <source>
        <dbReference type="PIRSR" id="PIRSR637359-3"/>
    </source>
</evidence>
<evidence type="ECO:0000313" key="6">
    <source>
        <dbReference type="EMBL" id="VDP12765.1"/>
    </source>
</evidence>
<evidence type="ECO:0000313" key="8">
    <source>
        <dbReference type="WBParaSite" id="SBAD_0000761801-mRNA-1"/>
    </source>
</evidence>
<keyword evidence="1" id="KW-0808">Transferase</keyword>
<reference evidence="6 7" key="2">
    <citation type="submission" date="2018-11" db="EMBL/GenBank/DDBJ databases">
        <authorList>
            <consortium name="Pathogen Informatics"/>
        </authorList>
    </citation>
    <scope>NUCLEOTIDE SEQUENCE [LARGE SCALE GENOMIC DNA]</scope>
</reference>
<sequence>MPATCPGEITIEKTPKYFIAKRTPERIHKMNPDTKLIVVVRDPVTRALSDYAQNASKRPRMPSFEEMAFISRDQGSAIVNQSWHAISIGLYHKHVKRWLKYFPLKQMHFVNGERLITNPVEEANLVEDFLGLERAIGPNNFFTVRRSGKSFPCPRKHPKQPKCLGSTKGRKHPVIPGHLLRTLYSFYETPNLLFYRLVRRDFSWQ</sequence>
<keyword evidence="7" id="KW-1185">Reference proteome</keyword>
<dbReference type="PANTHER" id="PTHR10605">
    <property type="entry name" value="HEPARAN SULFATE SULFOTRANSFERASE"/>
    <property type="match status" value="1"/>
</dbReference>
<feature type="binding site" evidence="3">
    <location>
        <position position="41"/>
    </location>
    <ligand>
        <name>3'-phosphoadenylyl sulfate</name>
        <dbReference type="ChEBI" id="CHEBI:58339"/>
    </ligand>
</feature>
<reference evidence="8" key="1">
    <citation type="submission" date="2016-06" db="UniProtKB">
        <authorList>
            <consortium name="WormBaseParasite"/>
        </authorList>
    </citation>
    <scope>IDENTIFICATION</scope>
</reference>
<dbReference type="PANTHER" id="PTHR10605:SF72">
    <property type="entry name" value="HEPARAN SULFATE 3-O SULFOTRANSFERASE-B, ISOFORM A"/>
    <property type="match status" value="1"/>
</dbReference>
<dbReference type="EMBL" id="UZAM01010542">
    <property type="protein sequence ID" value="VDP12765.1"/>
    <property type="molecule type" value="Genomic_DNA"/>
</dbReference>
<keyword evidence="4" id="KW-1015">Disulfide bond</keyword>
<evidence type="ECO:0000256" key="3">
    <source>
        <dbReference type="PIRSR" id="PIRSR637359-2"/>
    </source>
</evidence>
<dbReference type="WBParaSite" id="SBAD_0000761801-mRNA-1">
    <property type="protein sequence ID" value="SBAD_0000761801-mRNA-1"/>
    <property type="gene ID" value="SBAD_0000761801"/>
</dbReference>
<dbReference type="InterPro" id="IPR037359">
    <property type="entry name" value="NST/OST"/>
</dbReference>
<dbReference type="InterPro" id="IPR027417">
    <property type="entry name" value="P-loop_NTPase"/>
</dbReference>
<proteinExistence type="predicted"/>
<feature type="binding site" evidence="3">
    <location>
        <begin position="168"/>
        <end position="172"/>
    </location>
    <ligand>
        <name>3'-phosphoadenylyl sulfate</name>
        <dbReference type="ChEBI" id="CHEBI:58339"/>
    </ligand>
</feature>
<dbReference type="AlphaFoldDB" id="A0A183IUP7"/>
<accession>A0A183IUP7</accession>
<feature type="disulfide bond" evidence="4">
    <location>
        <begin position="153"/>
        <end position="163"/>
    </location>
</feature>
<feature type="domain" description="Sulfotransferase" evidence="5">
    <location>
        <begin position="30"/>
        <end position="133"/>
    </location>
</feature>
<evidence type="ECO:0000313" key="7">
    <source>
        <dbReference type="Proteomes" id="UP000270296"/>
    </source>
</evidence>
<organism evidence="8">
    <name type="scientific">Soboliphyme baturini</name>
    <dbReference type="NCBI Taxonomy" id="241478"/>
    <lineage>
        <taxon>Eukaryota</taxon>
        <taxon>Metazoa</taxon>
        <taxon>Ecdysozoa</taxon>
        <taxon>Nematoda</taxon>
        <taxon>Enoplea</taxon>
        <taxon>Dorylaimia</taxon>
        <taxon>Dioctophymatida</taxon>
        <taxon>Dioctophymatoidea</taxon>
        <taxon>Soboliphymatidae</taxon>
        <taxon>Soboliphyme</taxon>
    </lineage>
</organism>
<dbReference type="Gene3D" id="3.40.50.300">
    <property type="entry name" value="P-loop containing nucleotide triphosphate hydrolases"/>
    <property type="match status" value="1"/>
</dbReference>
<evidence type="ECO:0000256" key="1">
    <source>
        <dbReference type="ARBA" id="ARBA00022679"/>
    </source>
</evidence>
<dbReference type="InterPro" id="IPR000863">
    <property type="entry name" value="Sulfotransferase_dom"/>
</dbReference>
<evidence type="ECO:0000259" key="5">
    <source>
        <dbReference type="Pfam" id="PF00685"/>
    </source>
</evidence>
<dbReference type="OrthoDB" id="411451at2759"/>
<name>A0A183IUP7_9BILA</name>
<keyword evidence="2" id="KW-0325">Glycoprotein</keyword>
<feature type="binding site" evidence="3">
    <location>
        <position position="49"/>
    </location>
    <ligand>
        <name>3'-phosphoadenylyl sulfate</name>
        <dbReference type="ChEBI" id="CHEBI:58339"/>
    </ligand>
</feature>